<dbReference type="Gramene" id="Mp3g07500.1">
    <property type="protein sequence ID" value="Mp3g07500.1.cds1"/>
    <property type="gene ID" value="Mp3g07500"/>
</dbReference>
<dbReference type="Proteomes" id="UP000244005">
    <property type="component" value="Unassembled WGS sequence"/>
</dbReference>
<gene>
    <name evidence="1" type="ORF">MARPO_0006s0225</name>
</gene>
<evidence type="ECO:0000313" key="1">
    <source>
        <dbReference type="EMBL" id="PTQ48219.1"/>
    </source>
</evidence>
<protein>
    <submittedName>
        <fullName evidence="1">Uncharacterized protein</fullName>
    </submittedName>
</protein>
<accession>A0A2R6XQ33</accession>
<dbReference type="AlphaFoldDB" id="A0A2R6XQ33"/>
<proteinExistence type="predicted"/>
<sequence>MNFLRFLGDAHGWMTTLWSIRRRQHCRAFAILTDALLRYRDWNEVLPMAFFLGRGRNLIGMADSLRCQPASSFASLPWFRGSTSMTAFTLYIGNRSQSNFVETSPSAFCCQRQLLPLHASHTIESSIYPHIHQ</sequence>
<reference evidence="2" key="1">
    <citation type="journal article" date="2017" name="Cell">
        <title>Insights into land plant evolution garnered from the Marchantia polymorpha genome.</title>
        <authorList>
            <person name="Bowman J.L."/>
            <person name="Kohchi T."/>
            <person name="Yamato K.T."/>
            <person name="Jenkins J."/>
            <person name="Shu S."/>
            <person name="Ishizaki K."/>
            <person name="Yamaoka S."/>
            <person name="Nishihama R."/>
            <person name="Nakamura Y."/>
            <person name="Berger F."/>
            <person name="Adam C."/>
            <person name="Aki S.S."/>
            <person name="Althoff F."/>
            <person name="Araki T."/>
            <person name="Arteaga-Vazquez M.A."/>
            <person name="Balasubrmanian S."/>
            <person name="Barry K."/>
            <person name="Bauer D."/>
            <person name="Boehm C.R."/>
            <person name="Briginshaw L."/>
            <person name="Caballero-Perez J."/>
            <person name="Catarino B."/>
            <person name="Chen F."/>
            <person name="Chiyoda S."/>
            <person name="Chovatia M."/>
            <person name="Davies K.M."/>
            <person name="Delmans M."/>
            <person name="Demura T."/>
            <person name="Dierschke T."/>
            <person name="Dolan L."/>
            <person name="Dorantes-Acosta A.E."/>
            <person name="Eklund D.M."/>
            <person name="Florent S.N."/>
            <person name="Flores-Sandoval E."/>
            <person name="Fujiyama A."/>
            <person name="Fukuzawa H."/>
            <person name="Galik B."/>
            <person name="Grimanelli D."/>
            <person name="Grimwood J."/>
            <person name="Grossniklaus U."/>
            <person name="Hamada T."/>
            <person name="Haseloff J."/>
            <person name="Hetherington A.J."/>
            <person name="Higo A."/>
            <person name="Hirakawa Y."/>
            <person name="Hundley H.N."/>
            <person name="Ikeda Y."/>
            <person name="Inoue K."/>
            <person name="Inoue S.I."/>
            <person name="Ishida S."/>
            <person name="Jia Q."/>
            <person name="Kakita M."/>
            <person name="Kanazawa T."/>
            <person name="Kawai Y."/>
            <person name="Kawashima T."/>
            <person name="Kennedy M."/>
            <person name="Kinose K."/>
            <person name="Kinoshita T."/>
            <person name="Kohara Y."/>
            <person name="Koide E."/>
            <person name="Komatsu K."/>
            <person name="Kopischke S."/>
            <person name="Kubo M."/>
            <person name="Kyozuka J."/>
            <person name="Lagercrantz U."/>
            <person name="Lin S.S."/>
            <person name="Lindquist E."/>
            <person name="Lipzen A.M."/>
            <person name="Lu C.W."/>
            <person name="De Luna E."/>
            <person name="Martienssen R.A."/>
            <person name="Minamino N."/>
            <person name="Mizutani M."/>
            <person name="Mizutani M."/>
            <person name="Mochizuki N."/>
            <person name="Monte I."/>
            <person name="Mosher R."/>
            <person name="Nagasaki H."/>
            <person name="Nakagami H."/>
            <person name="Naramoto S."/>
            <person name="Nishitani K."/>
            <person name="Ohtani M."/>
            <person name="Okamoto T."/>
            <person name="Okumura M."/>
            <person name="Phillips J."/>
            <person name="Pollak B."/>
            <person name="Reinders A."/>
            <person name="Rovekamp M."/>
            <person name="Sano R."/>
            <person name="Sawa S."/>
            <person name="Schmid M.W."/>
            <person name="Shirakawa M."/>
            <person name="Solano R."/>
            <person name="Spunde A."/>
            <person name="Suetsugu N."/>
            <person name="Sugano S."/>
            <person name="Sugiyama A."/>
            <person name="Sun R."/>
            <person name="Suzuki Y."/>
            <person name="Takenaka M."/>
            <person name="Takezawa D."/>
            <person name="Tomogane H."/>
            <person name="Tsuzuki M."/>
            <person name="Ueda T."/>
            <person name="Umeda M."/>
            <person name="Ward J.M."/>
            <person name="Watanabe Y."/>
            <person name="Yazaki K."/>
            <person name="Yokoyama R."/>
            <person name="Yoshitake Y."/>
            <person name="Yotsui I."/>
            <person name="Zachgo S."/>
            <person name="Schmutz J."/>
        </authorList>
    </citation>
    <scope>NUCLEOTIDE SEQUENCE [LARGE SCALE GENOMIC DNA]</scope>
    <source>
        <strain evidence="2">Tak-1</strain>
    </source>
</reference>
<organism evidence="1 2">
    <name type="scientific">Marchantia polymorpha</name>
    <name type="common">Common liverwort</name>
    <name type="synonym">Marchantia aquatica</name>
    <dbReference type="NCBI Taxonomy" id="3197"/>
    <lineage>
        <taxon>Eukaryota</taxon>
        <taxon>Viridiplantae</taxon>
        <taxon>Streptophyta</taxon>
        <taxon>Embryophyta</taxon>
        <taxon>Marchantiophyta</taxon>
        <taxon>Marchantiopsida</taxon>
        <taxon>Marchantiidae</taxon>
        <taxon>Marchantiales</taxon>
        <taxon>Marchantiaceae</taxon>
        <taxon>Marchantia</taxon>
    </lineage>
</organism>
<dbReference type="EMBL" id="KZ772678">
    <property type="protein sequence ID" value="PTQ48219.1"/>
    <property type="molecule type" value="Genomic_DNA"/>
</dbReference>
<name>A0A2R6XQ33_MARPO</name>
<evidence type="ECO:0000313" key="2">
    <source>
        <dbReference type="Proteomes" id="UP000244005"/>
    </source>
</evidence>
<keyword evidence="2" id="KW-1185">Reference proteome</keyword>